<accession>A0A5S5ACT4</accession>
<dbReference type="InterPro" id="IPR048647">
    <property type="entry name" value="RlmA_N"/>
</dbReference>
<dbReference type="OrthoDB" id="5522265at2"/>
<comment type="caution">
    <text evidence="2">The sequence shown here is derived from an EMBL/GenBank/DDBJ whole genome shotgun (WGS) entry which is preliminary data.</text>
</comment>
<protein>
    <submittedName>
        <fullName evidence="2">23S rRNA (Guanine745-N1)-methyltransferase</fullName>
    </submittedName>
</protein>
<keyword evidence="2" id="KW-0489">Methyltransferase</keyword>
<gene>
    <name evidence="2" type="ORF">LZ11_02449</name>
</gene>
<evidence type="ECO:0000313" key="3">
    <source>
        <dbReference type="Proteomes" id="UP000322294"/>
    </source>
</evidence>
<dbReference type="AlphaFoldDB" id="A0A5S5ACT4"/>
<reference evidence="2 3" key="1">
    <citation type="submission" date="2019-07" db="EMBL/GenBank/DDBJ databases">
        <title>Genomic Encyclopedia of Type Strains, Phase I: the one thousand microbial genomes (KMG-I) project.</title>
        <authorList>
            <person name="Kyrpides N."/>
        </authorList>
    </citation>
    <scope>NUCLEOTIDE SEQUENCE [LARGE SCALE GENOMIC DNA]</scope>
    <source>
        <strain evidence="2 3">DSM 16647</strain>
    </source>
</reference>
<evidence type="ECO:0000259" key="1">
    <source>
        <dbReference type="Pfam" id="PF21302"/>
    </source>
</evidence>
<dbReference type="Gene3D" id="3.40.50.150">
    <property type="entry name" value="Vaccinia Virus protein VP39"/>
    <property type="match status" value="1"/>
</dbReference>
<keyword evidence="3" id="KW-1185">Reference proteome</keyword>
<evidence type="ECO:0000313" key="2">
    <source>
        <dbReference type="EMBL" id="TYP47429.1"/>
    </source>
</evidence>
<dbReference type="EMBL" id="VNHO01000049">
    <property type="protein sequence ID" value="TYP47429.1"/>
    <property type="molecule type" value="Genomic_DNA"/>
</dbReference>
<sequence>MSKNNKKHFEKDDKVYLTTGKINIKENIDIFKCPVCDDRMYLDEFKSIICLNNHRFDISKRGYVNLLLKSSKYKYDKEMFESRNIICKMGFFDCFLQEEIPHFCKGFSPGTGGEFLC</sequence>
<proteinExistence type="predicted"/>
<dbReference type="Proteomes" id="UP000322294">
    <property type="component" value="Unassembled WGS sequence"/>
</dbReference>
<dbReference type="RefSeq" id="WP_148868086.1">
    <property type="nucleotide sequence ID" value="NZ_VNHO01000049.1"/>
</dbReference>
<dbReference type="Pfam" id="PF21302">
    <property type="entry name" value="Zn_ribbon_RlmA"/>
    <property type="match status" value="1"/>
</dbReference>
<organism evidence="2 3">
    <name type="scientific">Thermosediminibacter litoriperuensis</name>
    <dbReference type="NCBI Taxonomy" id="291989"/>
    <lineage>
        <taxon>Bacteria</taxon>
        <taxon>Bacillati</taxon>
        <taxon>Bacillota</taxon>
        <taxon>Clostridia</taxon>
        <taxon>Thermosediminibacterales</taxon>
        <taxon>Thermosediminibacteraceae</taxon>
        <taxon>Thermosediminibacter</taxon>
    </lineage>
</organism>
<dbReference type="GO" id="GO:0008168">
    <property type="term" value="F:methyltransferase activity"/>
    <property type="evidence" value="ECO:0007669"/>
    <property type="project" value="UniProtKB-KW"/>
</dbReference>
<feature type="domain" description="23S rRNA (guanine(745)-N(1))-methyltransferase N-terminal" evidence="1">
    <location>
        <begin position="31"/>
        <end position="67"/>
    </location>
</feature>
<keyword evidence="2" id="KW-0808">Transferase</keyword>
<name>A0A5S5ACT4_9FIRM</name>
<dbReference type="InterPro" id="IPR029063">
    <property type="entry name" value="SAM-dependent_MTases_sf"/>
</dbReference>
<dbReference type="GO" id="GO:0032259">
    <property type="term" value="P:methylation"/>
    <property type="evidence" value="ECO:0007669"/>
    <property type="project" value="UniProtKB-KW"/>
</dbReference>